<dbReference type="Gene3D" id="1.10.10.10">
    <property type="entry name" value="Winged helix-like DNA-binding domain superfamily/Winged helix DNA-binding domain"/>
    <property type="match status" value="1"/>
</dbReference>
<gene>
    <name evidence="6" type="ORF">ITX56_17170</name>
</gene>
<dbReference type="InterPro" id="IPR036388">
    <property type="entry name" value="WH-like_DNA-bd_sf"/>
</dbReference>
<dbReference type="CDD" id="cd08462">
    <property type="entry name" value="PBP2_NodD"/>
    <property type="match status" value="1"/>
</dbReference>
<organism evidence="6 7">
    <name type="scientific">Leclercia barmai</name>
    <dbReference type="NCBI Taxonomy" id="2785629"/>
    <lineage>
        <taxon>Bacteria</taxon>
        <taxon>Pseudomonadati</taxon>
        <taxon>Pseudomonadota</taxon>
        <taxon>Gammaproteobacteria</taxon>
        <taxon>Enterobacterales</taxon>
        <taxon>Enterobacteriaceae</taxon>
        <taxon>Leclercia</taxon>
    </lineage>
</organism>
<dbReference type="Pfam" id="PF03466">
    <property type="entry name" value="LysR_substrate"/>
    <property type="match status" value="1"/>
</dbReference>
<dbReference type="Pfam" id="PF00126">
    <property type="entry name" value="HTH_1"/>
    <property type="match status" value="1"/>
</dbReference>
<feature type="domain" description="HTH lysR-type" evidence="5">
    <location>
        <begin position="6"/>
        <end position="63"/>
    </location>
</feature>
<evidence type="ECO:0000256" key="3">
    <source>
        <dbReference type="ARBA" id="ARBA00023125"/>
    </source>
</evidence>
<evidence type="ECO:0000256" key="1">
    <source>
        <dbReference type="ARBA" id="ARBA00009437"/>
    </source>
</evidence>
<dbReference type="InterPro" id="IPR005119">
    <property type="entry name" value="LysR_subst-bd"/>
</dbReference>
<dbReference type="PROSITE" id="PS50931">
    <property type="entry name" value="HTH_LYSR"/>
    <property type="match status" value="1"/>
</dbReference>
<dbReference type="InterPro" id="IPR050389">
    <property type="entry name" value="LysR-type_TF"/>
</dbReference>
<reference evidence="6 7" key="1">
    <citation type="submission" date="2020-11" db="EMBL/GenBank/DDBJ databases">
        <title>Draft Genome of Enterobacter sp. strain EMC7.</title>
        <authorList>
            <person name="Barman P."/>
            <person name="Sinha S."/>
            <person name="Sen S."/>
            <person name="Chakraborty R."/>
        </authorList>
    </citation>
    <scope>NUCLEOTIDE SEQUENCE [LARGE SCALE GENOMIC DNA]</scope>
    <source>
        <strain evidence="6 7">EMC7</strain>
    </source>
</reference>
<dbReference type="InterPro" id="IPR037416">
    <property type="entry name" value="NodD_PBP2"/>
</dbReference>
<dbReference type="PANTHER" id="PTHR30118:SF6">
    <property type="entry name" value="HTH-TYPE TRANSCRIPTIONAL REGULATOR LEUO"/>
    <property type="match status" value="1"/>
</dbReference>
<dbReference type="Gene3D" id="3.40.190.10">
    <property type="entry name" value="Periplasmic binding protein-like II"/>
    <property type="match status" value="2"/>
</dbReference>
<dbReference type="EMBL" id="JADMNK010000010">
    <property type="protein sequence ID" value="MBZ0059501.1"/>
    <property type="molecule type" value="Genomic_DNA"/>
</dbReference>
<name>A0ABS7RYW4_9ENTR</name>
<dbReference type="InterPro" id="IPR000847">
    <property type="entry name" value="LysR_HTH_N"/>
</dbReference>
<dbReference type="Proteomes" id="UP000706580">
    <property type="component" value="Unassembled WGS sequence"/>
</dbReference>
<dbReference type="RefSeq" id="WP_223075181.1">
    <property type="nucleotide sequence ID" value="NZ_JADMNK010000010.1"/>
</dbReference>
<evidence type="ECO:0000256" key="4">
    <source>
        <dbReference type="ARBA" id="ARBA00023163"/>
    </source>
</evidence>
<comment type="similarity">
    <text evidence="1">Belongs to the LysR transcriptional regulatory family.</text>
</comment>
<keyword evidence="4" id="KW-0804">Transcription</keyword>
<evidence type="ECO:0000259" key="5">
    <source>
        <dbReference type="PROSITE" id="PS50931"/>
    </source>
</evidence>
<dbReference type="InterPro" id="IPR036390">
    <property type="entry name" value="WH_DNA-bd_sf"/>
</dbReference>
<keyword evidence="7" id="KW-1185">Reference proteome</keyword>
<proteinExistence type="inferred from homology"/>
<protein>
    <submittedName>
        <fullName evidence="6">LysR family transcriptional regulator</fullName>
    </submittedName>
</protein>
<accession>A0ABS7RYW4</accession>
<comment type="caution">
    <text evidence="6">The sequence shown here is derived from an EMBL/GenBank/DDBJ whole genome shotgun (WGS) entry which is preliminary data.</text>
</comment>
<evidence type="ECO:0000313" key="7">
    <source>
        <dbReference type="Proteomes" id="UP000706580"/>
    </source>
</evidence>
<evidence type="ECO:0000313" key="6">
    <source>
        <dbReference type="EMBL" id="MBZ0059501.1"/>
    </source>
</evidence>
<dbReference type="SUPFAM" id="SSF53850">
    <property type="entry name" value="Periplasmic binding protein-like II"/>
    <property type="match status" value="1"/>
</dbReference>
<evidence type="ECO:0000256" key="2">
    <source>
        <dbReference type="ARBA" id="ARBA00023015"/>
    </source>
</evidence>
<dbReference type="PANTHER" id="PTHR30118">
    <property type="entry name" value="HTH-TYPE TRANSCRIPTIONAL REGULATOR LEUO-RELATED"/>
    <property type="match status" value="1"/>
</dbReference>
<keyword evidence="2" id="KW-0805">Transcription regulation</keyword>
<sequence>MRYQHLDLNLLVALDVLLDEQNITRAAGRLHMTQSATSGVLNRLRNYFEDDLLTQVGRKMMPTPLARELHPSVREILFKIHTSIARRPIDEPATSKRHFRIMASDYVINVMLKDVLQMVHQEAPNITFAFLSPDHQSAGMLNRGEIDMIAAPERFMPVDQPSALLFEEQFVCVAWQENAEIGETLTLDDWMRLGHIAVEFGRERIPGLEETLFAESGLNRRLEVVANSYHSLPHLLIGTSRIATMHRRLAAQYGRHLPLRIFPVPVELPVMRECIGWHRSLDRDPIFTWLKDKIFASAL</sequence>
<dbReference type="SUPFAM" id="SSF46785">
    <property type="entry name" value="Winged helix' DNA-binding domain"/>
    <property type="match status" value="1"/>
</dbReference>
<keyword evidence="3" id="KW-0238">DNA-binding</keyword>